<dbReference type="InterPro" id="IPR027469">
    <property type="entry name" value="Cation_efflux_TMD_sf"/>
</dbReference>
<evidence type="ECO:0000259" key="7">
    <source>
        <dbReference type="Pfam" id="PF01545"/>
    </source>
</evidence>
<dbReference type="NCBIfam" id="TIGR01297">
    <property type="entry name" value="CDF"/>
    <property type="match status" value="1"/>
</dbReference>
<name>A0A4R6T0L0_9SPHI</name>
<dbReference type="Pfam" id="PF01545">
    <property type="entry name" value="Cation_efflux"/>
    <property type="match status" value="1"/>
</dbReference>
<dbReference type="AlphaFoldDB" id="A0A4R6T0L0"/>
<dbReference type="GO" id="GO:0016020">
    <property type="term" value="C:membrane"/>
    <property type="evidence" value="ECO:0007669"/>
    <property type="project" value="UniProtKB-SubCell"/>
</dbReference>
<dbReference type="GO" id="GO:0006829">
    <property type="term" value="P:zinc ion transport"/>
    <property type="evidence" value="ECO:0007669"/>
    <property type="project" value="InterPro"/>
</dbReference>
<dbReference type="PANTHER" id="PTHR13414">
    <property type="entry name" value="HUEL-CATION TRANSPORTER"/>
    <property type="match status" value="1"/>
</dbReference>
<dbReference type="InterPro" id="IPR002524">
    <property type="entry name" value="Cation_efflux"/>
</dbReference>
<keyword evidence="4 6" id="KW-1133">Transmembrane helix</keyword>
<keyword evidence="3 6" id="KW-0812">Transmembrane</keyword>
<dbReference type="GO" id="GO:0008324">
    <property type="term" value="F:monoatomic cation transmembrane transporter activity"/>
    <property type="evidence" value="ECO:0007669"/>
    <property type="project" value="InterPro"/>
</dbReference>
<feature type="transmembrane region" description="Helical" evidence="6">
    <location>
        <begin position="206"/>
        <end position="227"/>
    </location>
</feature>
<dbReference type="Proteomes" id="UP000295620">
    <property type="component" value="Unassembled WGS sequence"/>
</dbReference>
<evidence type="ECO:0000256" key="4">
    <source>
        <dbReference type="ARBA" id="ARBA00022989"/>
    </source>
</evidence>
<organism evidence="8 9">
    <name type="scientific">Pedobacter metabolipauper</name>
    <dbReference type="NCBI Taxonomy" id="425513"/>
    <lineage>
        <taxon>Bacteria</taxon>
        <taxon>Pseudomonadati</taxon>
        <taxon>Bacteroidota</taxon>
        <taxon>Sphingobacteriia</taxon>
        <taxon>Sphingobacteriales</taxon>
        <taxon>Sphingobacteriaceae</taxon>
        <taxon>Pedobacter</taxon>
    </lineage>
</organism>
<feature type="transmembrane region" description="Helical" evidence="6">
    <location>
        <begin position="50"/>
        <end position="72"/>
    </location>
</feature>
<dbReference type="InterPro" id="IPR058533">
    <property type="entry name" value="Cation_efflux_TM"/>
</dbReference>
<feature type="transmembrane region" description="Helical" evidence="6">
    <location>
        <begin position="26"/>
        <end position="44"/>
    </location>
</feature>
<accession>A0A4R6T0L0</accession>
<protein>
    <submittedName>
        <fullName evidence="8">Cation diffusion facilitator family transporter</fullName>
    </submittedName>
</protein>
<dbReference type="EMBL" id="SNYC01000003">
    <property type="protein sequence ID" value="TDQ11905.1"/>
    <property type="molecule type" value="Genomic_DNA"/>
</dbReference>
<proteinExistence type="predicted"/>
<comment type="subcellular location">
    <subcellularLocation>
        <location evidence="1">Membrane</location>
        <topology evidence="1">Multi-pass membrane protein</topology>
    </subcellularLocation>
</comment>
<feature type="transmembrane region" description="Helical" evidence="6">
    <location>
        <begin position="172"/>
        <end position="200"/>
    </location>
</feature>
<feature type="domain" description="Cation efflux protein transmembrane" evidence="7">
    <location>
        <begin position="29"/>
        <end position="235"/>
    </location>
</feature>
<dbReference type="PANTHER" id="PTHR13414:SF9">
    <property type="entry name" value="PROTON-COUPLED ZINC ANTIPORTER SLC30A9, MITOCHONDRIAL"/>
    <property type="match status" value="1"/>
</dbReference>
<gene>
    <name evidence="8" type="ORF">ATK78_1035</name>
</gene>
<keyword evidence="9" id="KW-1185">Reference proteome</keyword>
<reference evidence="8 9" key="1">
    <citation type="submission" date="2019-03" db="EMBL/GenBank/DDBJ databases">
        <title>Genomic Encyclopedia of Archaeal and Bacterial Type Strains, Phase II (KMG-II): from individual species to whole genera.</title>
        <authorList>
            <person name="Goeker M."/>
        </authorList>
    </citation>
    <scope>NUCLEOTIDE SEQUENCE [LARGE SCALE GENOMIC DNA]</scope>
    <source>
        <strain evidence="8 9">DSM 19035</strain>
    </source>
</reference>
<keyword evidence="5 6" id="KW-0472">Membrane</keyword>
<dbReference type="Gene3D" id="1.20.1510.10">
    <property type="entry name" value="Cation efflux protein transmembrane domain"/>
    <property type="match status" value="1"/>
</dbReference>
<evidence type="ECO:0000256" key="2">
    <source>
        <dbReference type="ARBA" id="ARBA00022448"/>
    </source>
</evidence>
<sequence>MLLQQRLTEIQKRITSMKSKSASQKSIYSALIANLLIAITKFVAGGLSSSAAMISEGIHSLVDTVNQLLLLFGLKQSRKPADALRPFGYGKELYFWSFIVSILIFGLGGGLSIYQGVTHIIHPDELRDPTWNYVVLGISVIFEGTSLYIAFKEFNESRGDDKFWAAIIKSKNPASFLVLFEDGGAVLGLFIVAICLFIGHQFNLPFLDGLASLLVGLLLVVISIILARESRSLLMGEGIALPTQQKIIRLAEKDPTVIHARHILSTYQSPEEVVLMLIVSFKADLNTDDINDAIIRIRGDIKKAFPFVSFIIIQPEA</sequence>
<dbReference type="InterPro" id="IPR040177">
    <property type="entry name" value="SLC30A9"/>
</dbReference>
<evidence type="ECO:0000256" key="6">
    <source>
        <dbReference type="SAM" id="Phobius"/>
    </source>
</evidence>
<feature type="transmembrane region" description="Helical" evidence="6">
    <location>
        <begin position="93"/>
        <end position="113"/>
    </location>
</feature>
<keyword evidence="2" id="KW-0813">Transport</keyword>
<dbReference type="SUPFAM" id="SSF161111">
    <property type="entry name" value="Cation efflux protein transmembrane domain-like"/>
    <property type="match status" value="1"/>
</dbReference>
<evidence type="ECO:0000313" key="8">
    <source>
        <dbReference type="EMBL" id="TDQ11905.1"/>
    </source>
</evidence>
<evidence type="ECO:0000313" key="9">
    <source>
        <dbReference type="Proteomes" id="UP000295620"/>
    </source>
</evidence>
<evidence type="ECO:0000256" key="3">
    <source>
        <dbReference type="ARBA" id="ARBA00022692"/>
    </source>
</evidence>
<comment type="caution">
    <text evidence="8">The sequence shown here is derived from an EMBL/GenBank/DDBJ whole genome shotgun (WGS) entry which is preliminary data.</text>
</comment>
<feature type="transmembrane region" description="Helical" evidence="6">
    <location>
        <begin position="133"/>
        <end position="151"/>
    </location>
</feature>
<evidence type="ECO:0000256" key="5">
    <source>
        <dbReference type="ARBA" id="ARBA00023136"/>
    </source>
</evidence>
<evidence type="ECO:0000256" key="1">
    <source>
        <dbReference type="ARBA" id="ARBA00004141"/>
    </source>
</evidence>